<reference evidence="3 4" key="1">
    <citation type="submission" date="2018-10" db="EMBL/GenBank/DDBJ databases">
        <title>Isolation from soil.</title>
        <authorList>
            <person name="Hu J."/>
        </authorList>
    </citation>
    <scope>NUCLEOTIDE SEQUENCE [LARGE SCALE GENOMIC DNA]</scope>
    <source>
        <strain evidence="3 4">NEAU-Ht49</strain>
    </source>
</reference>
<dbReference type="EMBL" id="RFFG01000057">
    <property type="protein sequence ID" value="RMI40184.1"/>
    <property type="molecule type" value="Genomic_DNA"/>
</dbReference>
<dbReference type="GO" id="GO:0015888">
    <property type="term" value="P:thiamine transport"/>
    <property type="evidence" value="ECO:0007669"/>
    <property type="project" value="TreeGrafter"/>
</dbReference>
<dbReference type="GO" id="GO:0030976">
    <property type="term" value="F:thiamine pyrophosphate binding"/>
    <property type="evidence" value="ECO:0007669"/>
    <property type="project" value="TreeGrafter"/>
</dbReference>
<dbReference type="SUPFAM" id="SSF53850">
    <property type="entry name" value="Periplasmic binding protein-like II"/>
    <property type="match status" value="1"/>
</dbReference>
<organism evidence="3 4">
    <name type="scientific">Actinomadura harenae</name>
    <dbReference type="NCBI Taxonomy" id="2483351"/>
    <lineage>
        <taxon>Bacteria</taxon>
        <taxon>Bacillati</taxon>
        <taxon>Actinomycetota</taxon>
        <taxon>Actinomycetes</taxon>
        <taxon>Streptosporangiales</taxon>
        <taxon>Thermomonosporaceae</taxon>
        <taxon>Actinomadura</taxon>
    </lineage>
</organism>
<dbReference type="GO" id="GO:0030975">
    <property type="term" value="F:thiamine binding"/>
    <property type="evidence" value="ECO:0007669"/>
    <property type="project" value="TreeGrafter"/>
</dbReference>
<keyword evidence="1 2" id="KW-0732">Signal</keyword>
<dbReference type="PROSITE" id="PS51257">
    <property type="entry name" value="PROKAR_LIPOPROTEIN"/>
    <property type="match status" value="1"/>
</dbReference>
<dbReference type="OrthoDB" id="366726at2"/>
<dbReference type="GO" id="GO:0030288">
    <property type="term" value="C:outer membrane-bounded periplasmic space"/>
    <property type="evidence" value="ECO:0007669"/>
    <property type="project" value="TreeGrafter"/>
</dbReference>
<dbReference type="RefSeq" id="WP_122197290.1">
    <property type="nucleotide sequence ID" value="NZ_JBHSKC010000001.1"/>
</dbReference>
<protein>
    <submittedName>
        <fullName evidence="3">Extracellular solute-binding protein</fullName>
    </submittedName>
</protein>
<proteinExistence type="predicted"/>
<evidence type="ECO:0000256" key="2">
    <source>
        <dbReference type="SAM" id="SignalP"/>
    </source>
</evidence>
<name>A0A3M2LRV7_9ACTN</name>
<sequence length="365" mass="38930">MRTPRAFVAVVAAAGLVGLAGCGGSGGSGDGYDWAKAPDTAKISEQGKSLPTYGLASDWANYEGVIKAFCAKYNTTCDHKDTDMSSADEIQKFDAEQKNPVGTASDIGLMWGPVAEAKGVVPRYTPPSAAKLKDWQKAKDGGWVATFYGVPAFVVNTDKVKSPPLRWDDLLKPDYKGQIAIKTPTSSGTGQAMLVAAAVAHGGSISDLGPGFDFFAKLKKSGNLSDAKMSEDTLEKGEAPIQINYDFNGVTQKAELGKKGVHLTVQVPQDGSIWAPSGLMVNKYNTAKGDFLKAFMDFVLGDQAQIEFARSGAHPVRAVNGDLTVPADAKANWLPEQQYSVVKEVEYSKISPEDIVRQWEAKVVA</sequence>
<dbReference type="PANTHER" id="PTHR30006">
    <property type="entry name" value="THIAMINE-BINDING PERIPLASMIC PROTEIN-RELATED"/>
    <property type="match status" value="1"/>
</dbReference>
<dbReference type="Gene3D" id="3.40.190.10">
    <property type="entry name" value="Periplasmic binding protein-like II"/>
    <property type="match status" value="2"/>
</dbReference>
<evidence type="ECO:0000256" key="1">
    <source>
        <dbReference type="ARBA" id="ARBA00022729"/>
    </source>
</evidence>
<evidence type="ECO:0000313" key="3">
    <source>
        <dbReference type="EMBL" id="RMI40184.1"/>
    </source>
</evidence>
<comment type="caution">
    <text evidence="3">The sequence shown here is derived from an EMBL/GenBank/DDBJ whole genome shotgun (WGS) entry which is preliminary data.</text>
</comment>
<accession>A0A3M2LRV7</accession>
<evidence type="ECO:0000313" key="4">
    <source>
        <dbReference type="Proteomes" id="UP000282674"/>
    </source>
</evidence>
<feature type="chain" id="PRO_5038524584" evidence="2">
    <location>
        <begin position="21"/>
        <end position="365"/>
    </location>
</feature>
<keyword evidence="4" id="KW-1185">Reference proteome</keyword>
<gene>
    <name evidence="3" type="ORF">EBO15_27175</name>
</gene>
<feature type="signal peptide" evidence="2">
    <location>
        <begin position="1"/>
        <end position="20"/>
    </location>
</feature>
<dbReference type="Pfam" id="PF13343">
    <property type="entry name" value="SBP_bac_6"/>
    <property type="match status" value="1"/>
</dbReference>
<dbReference type="Proteomes" id="UP000282674">
    <property type="component" value="Unassembled WGS sequence"/>
</dbReference>
<dbReference type="PANTHER" id="PTHR30006:SF2">
    <property type="entry name" value="ABC TRANSPORTER SUBSTRATE-BINDING PROTEIN"/>
    <property type="match status" value="1"/>
</dbReference>
<dbReference type="AlphaFoldDB" id="A0A3M2LRV7"/>